<protein>
    <submittedName>
        <fullName evidence="2">Uncharacterized protein</fullName>
    </submittedName>
</protein>
<organism evidence="2">
    <name type="scientific">Psilocybe cubensis</name>
    <name type="common">Psychedelic mushroom</name>
    <name type="synonym">Stropharia cubensis</name>
    <dbReference type="NCBI Taxonomy" id="181762"/>
    <lineage>
        <taxon>Eukaryota</taxon>
        <taxon>Fungi</taxon>
        <taxon>Dikarya</taxon>
        <taxon>Basidiomycota</taxon>
        <taxon>Agaricomycotina</taxon>
        <taxon>Agaricomycetes</taxon>
        <taxon>Agaricomycetidae</taxon>
        <taxon>Agaricales</taxon>
        <taxon>Agaricineae</taxon>
        <taxon>Strophariaceae</taxon>
        <taxon>Psilocybe</taxon>
    </lineage>
</organism>
<gene>
    <name evidence="2" type="ORF">JR316_000134</name>
</gene>
<dbReference type="AlphaFoldDB" id="A0A8H8CP09"/>
<proteinExistence type="predicted"/>
<accession>A0A8H8CP09</accession>
<feature type="compositionally biased region" description="Low complexity" evidence="1">
    <location>
        <begin position="48"/>
        <end position="67"/>
    </location>
</feature>
<evidence type="ECO:0000313" key="2">
    <source>
        <dbReference type="EMBL" id="KAG5173477.1"/>
    </source>
</evidence>
<evidence type="ECO:0000256" key="1">
    <source>
        <dbReference type="SAM" id="MobiDB-lite"/>
    </source>
</evidence>
<feature type="region of interest" description="Disordered" evidence="1">
    <location>
        <begin position="36"/>
        <end position="67"/>
    </location>
</feature>
<name>A0A8H8CP09_PSICU</name>
<comment type="caution">
    <text evidence="2">The sequence shown here is derived from an EMBL/GenBank/DDBJ whole genome shotgun (WGS) entry which is preliminary data.</text>
</comment>
<sequence>MAYRDSTSTSTTITLQPHTPRYTWVCWNQRPNDPLSILDRNSAEPELTTKQTPKSPSSISSTTSTSRRPISASIFTKLIKLVLAAMIFIGTTYGEGMIRALALVALFVVYVREIG</sequence>
<reference evidence="2" key="1">
    <citation type="submission" date="2021-02" db="EMBL/GenBank/DDBJ databases">
        <title>Psilocybe cubensis genome.</title>
        <authorList>
            <person name="Mckernan K.J."/>
            <person name="Crawford S."/>
            <person name="Trippe A."/>
            <person name="Kane L.T."/>
            <person name="Mclaughlin S."/>
        </authorList>
    </citation>
    <scope>NUCLEOTIDE SEQUENCE [LARGE SCALE GENOMIC DNA]</scope>
    <source>
        <strain evidence="2">MGC-MH-2018</strain>
    </source>
</reference>
<dbReference type="EMBL" id="JAFIQS010000001">
    <property type="protein sequence ID" value="KAG5173477.1"/>
    <property type="molecule type" value="Genomic_DNA"/>
</dbReference>